<dbReference type="Proteomes" id="UP000295499">
    <property type="component" value="Unassembled WGS sequence"/>
</dbReference>
<evidence type="ECO:0000313" key="2">
    <source>
        <dbReference type="EMBL" id="TDO19320.1"/>
    </source>
</evidence>
<sequence length="203" mass="23376">MDYEGIAFTDAVKKLQAVHGSRAAYARIEAGDHSEGFTEAEEEFISDREHFYLASLGASGYPYIQHRGGPKGFIHVLDEFTLGIVDFSGNKQYISIGNVATNPKVSLFLIDYPRKTRLKLYAEMRVVELADNPELFRRLDPIYYKHKAERMLLFDVKGYNWNCPQHITPRYTLEEIESAFSERNAYVQGLENEIKRLKAESRQ</sequence>
<feature type="domain" description="Pyridoxamine 5'-phosphate oxidase N-terminal" evidence="1">
    <location>
        <begin position="37"/>
        <end position="143"/>
    </location>
</feature>
<name>A0A4R6IAU6_9SPHI</name>
<reference evidence="2 3" key="1">
    <citation type="submission" date="2019-03" db="EMBL/GenBank/DDBJ databases">
        <title>Genomic Encyclopedia of Archaeal and Bacterial Type Strains, Phase II (KMG-II): from individual species to whole genera.</title>
        <authorList>
            <person name="Goeker M."/>
        </authorList>
    </citation>
    <scope>NUCLEOTIDE SEQUENCE [LARGE SCALE GENOMIC DNA]</scope>
    <source>
        <strain evidence="2 3">DSM 19034</strain>
    </source>
</reference>
<dbReference type="PANTHER" id="PTHR42815">
    <property type="entry name" value="FAD-BINDING, PUTATIVE (AFU_ORTHOLOGUE AFUA_6G07600)-RELATED"/>
    <property type="match status" value="1"/>
</dbReference>
<accession>A0A4R6IAU6</accession>
<dbReference type="PANTHER" id="PTHR42815:SF2">
    <property type="entry name" value="FAD-BINDING, PUTATIVE (AFU_ORTHOLOGUE AFUA_6G07600)-RELATED"/>
    <property type="match status" value="1"/>
</dbReference>
<dbReference type="OrthoDB" id="9796486at2"/>
<keyword evidence="3" id="KW-1185">Reference proteome</keyword>
<dbReference type="Pfam" id="PF01243">
    <property type="entry name" value="PNPOx_N"/>
    <property type="match status" value="1"/>
</dbReference>
<evidence type="ECO:0000259" key="1">
    <source>
        <dbReference type="Pfam" id="PF01243"/>
    </source>
</evidence>
<dbReference type="InterPro" id="IPR011576">
    <property type="entry name" value="Pyridox_Oxase_N"/>
</dbReference>
<evidence type="ECO:0000313" key="3">
    <source>
        <dbReference type="Proteomes" id="UP000295499"/>
    </source>
</evidence>
<dbReference type="AlphaFoldDB" id="A0A4R6IAU6"/>
<dbReference type="Gene3D" id="2.30.110.10">
    <property type="entry name" value="Electron Transport, Fmn-binding Protein, Chain A"/>
    <property type="match status" value="1"/>
</dbReference>
<dbReference type="InterPro" id="IPR012349">
    <property type="entry name" value="Split_barrel_FMN-bd"/>
</dbReference>
<protein>
    <recommendedName>
        <fullName evidence="1">Pyridoxamine 5'-phosphate oxidase N-terminal domain-containing protein</fullName>
    </recommendedName>
</protein>
<dbReference type="EMBL" id="SNWM01000007">
    <property type="protein sequence ID" value="TDO19320.1"/>
    <property type="molecule type" value="Genomic_DNA"/>
</dbReference>
<dbReference type="SUPFAM" id="SSF50475">
    <property type="entry name" value="FMN-binding split barrel"/>
    <property type="match status" value="1"/>
</dbReference>
<gene>
    <name evidence="2" type="ORF">CLV32_4560</name>
</gene>
<comment type="caution">
    <text evidence="2">The sequence shown here is derived from an EMBL/GenBank/DDBJ whole genome shotgun (WGS) entry which is preliminary data.</text>
</comment>
<dbReference type="RefSeq" id="WP_133559153.1">
    <property type="nucleotide sequence ID" value="NZ_SNWM01000007.1"/>
</dbReference>
<organism evidence="2 3">
    <name type="scientific">Pedobacter duraquae</name>
    <dbReference type="NCBI Taxonomy" id="425511"/>
    <lineage>
        <taxon>Bacteria</taxon>
        <taxon>Pseudomonadati</taxon>
        <taxon>Bacteroidota</taxon>
        <taxon>Sphingobacteriia</taxon>
        <taxon>Sphingobacteriales</taxon>
        <taxon>Sphingobacteriaceae</taxon>
        <taxon>Pedobacter</taxon>
    </lineage>
</organism>
<proteinExistence type="predicted"/>